<dbReference type="InterPro" id="IPR051644">
    <property type="entry name" value="TRAMP_AT-DNA-binding"/>
</dbReference>
<dbReference type="GO" id="GO:0071037">
    <property type="term" value="P:nuclear polyadenylation-dependent snRNA catabolic process"/>
    <property type="evidence" value="ECO:0007669"/>
    <property type="project" value="TreeGrafter"/>
</dbReference>
<protein>
    <submittedName>
        <fullName evidence="5">Uncharacterized protein</fullName>
    </submittedName>
</protein>
<feature type="region of interest" description="Disordered" evidence="4">
    <location>
        <begin position="843"/>
        <end position="921"/>
    </location>
</feature>
<proteinExistence type="predicted"/>
<dbReference type="VEuPathDB" id="FungiDB:AMAG_04928"/>
<evidence type="ECO:0000256" key="4">
    <source>
        <dbReference type="SAM" id="MobiDB-lite"/>
    </source>
</evidence>
<feature type="compositionally biased region" description="Low complexity" evidence="4">
    <location>
        <begin position="380"/>
        <end position="389"/>
    </location>
</feature>
<dbReference type="Proteomes" id="UP000054350">
    <property type="component" value="Unassembled WGS sequence"/>
</dbReference>
<feature type="compositionally biased region" description="Low complexity" evidence="4">
    <location>
        <begin position="259"/>
        <end position="279"/>
    </location>
</feature>
<feature type="region of interest" description="Disordered" evidence="4">
    <location>
        <begin position="433"/>
        <end position="502"/>
    </location>
</feature>
<feature type="region of interest" description="Disordered" evidence="4">
    <location>
        <begin position="257"/>
        <end position="284"/>
    </location>
</feature>
<dbReference type="GO" id="GO:0003723">
    <property type="term" value="F:RNA binding"/>
    <property type="evidence" value="ECO:0007669"/>
    <property type="project" value="TreeGrafter"/>
</dbReference>
<organism evidence="5 6">
    <name type="scientific">Allomyces macrogynus (strain ATCC 38327)</name>
    <name type="common">Allomyces javanicus var. macrogynus</name>
    <dbReference type="NCBI Taxonomy" id="578462"/>
    <lineage>
        <taxon>Eukaryota</taxon>
        <taxon>Fungi</taxon>
        <taxon>Fungi incertae sedis</taxon>
        <taxon>Blastocladiomycota</taxon>
        <taxon>Blastocladiomycetes</taxon>
        <taxon>Blastocladiales</taxon>
        <taxon>Blastocladiaceae</taxon>
        <taxon>Allomyces</taxon>
    </lineage>
</organism>
<dbReference type="EMBL" id="GG745332">
    <property type="protein sequence ID" value="KNE58108.1"/>
    <property type="molecule type" value="Genomic_DNA"/>
</dbReference>
<feature type="region of interest" description="Disordered" evidence="4">
    <location>
        <begin position="313"/>
        <end position="353"/>
    </location>
</feature>
<evidence type="ECO:0000256" key="2">
    <source>
        <dbReference type="ARBA" id="ARBA00022737"/>
    </source>
</evidence>
<keyword evidence="6" id="KW-1185">Reference proteome</keyword>
<gene>
    <name evidence="5" type="ORF">AMAG_04928</name>
</gene>
<dbReference type="GO" id="GO:0071031">
    <property type="term" value="P:nuclear mRNA surveillance of mRNA 3'-end processing"/>
    <property type="evidence" value="ECO:0007669"/>
    <property type="project" value="TreeGrafter"/>
</dbReference>
<feature type="compositionally biased region" description="Low complexity" evidence="4">
    <location>
        <begin position="449"/>
        <end position="459"/>
    </location>
</feature>
<keyword evidence="3" id="KW-0539">Nucleus</keyword>
<dbReference type="GO" id="GO:0071038">
    <property type="term" value="P:TRAMP-dependent tRNA surveillance pathway"/>
    <property type="evidence" value="ECO:0007669"/>
    <property type="project" value="TreeGrafter"/>
</dbReference>
<feature type="compositionally biased region" description="Polar residues" evidence="4">
    <location>
        <begin position="526"/>
        <end position="545"/>
    </location>
</feature>
<dbReference type="STRING" id="578462.A0A0L0S696"/>
<evidence type="ECO:0000313" key="6">
    <source>
        <dbReference type="Proteomes" id="UP000054350"/>
    </source>
</evidence>
<dbReference type="GO" id="GO:0031499">
    <property type="term" value="C:TRAMP complex"/>
    <property type="evidence" value="ECO:0007669"/>
    <property type="project" value="TreeGrafter"/>
</dbReference>
<feature type="region of interest" description="Disordered" evidence="4">
    <location>
        <begin position="525"/>
        <end position="545"/>
    </location>
</feature>
<keyword evidence="2" id="KW-0677">Repeat</keyword>
<reference evidence="6" key="2">
    <citation type="submission" date="2009-11" db="EMBL/GenBank/DDBJ databases">
        <title>The Genome Sequence of Allomyces macrogynus strain ATCC 38327.</title>
        <authorList>
            <consortium name="The Broad Institute Genome Sequencing Platform"/>
            <person name="Russ C."/>
            <person name="Cuomo C."/>
            <person name="Shea T."/>
            <person name="Young S.K."/>
            <person name="Zeng Q."/>
            <person name="Koehrsen M."/>
            <person name="Haas B."/>
            <person name="Borodovsky M."/>
            <person name="Guigo R."/>
            <person name="Alvarado L."/>
            <person name="Berlin A."/>
            <person name="Borenstein D."/>
            <person name="Chen Z."/>
            <person name="Engels R."/>
            <person name="Freedman E."/>
            <person name="Gellesch M."/>
            <person name="Goldberg J."/>
            <person name="Griggs A."/>
            <person name="Gujja S."/>
            <person name="Heiman D."/>
            <person name="Hepburn T."/>
            <person name="Howarth C."/>
            <person name="Jen D."/>
            <person name="Larson L."/>
            <person name="Lewis B."/>
            <person name="Mehta T."/>
            <person name="Park D."/>
            <person name="Pearson M."/>
            <person name="Roberts A."/>
            <person name="Saif S."/>
            <person name="Shenoy N."/>
            <person name="Sisk P."/>
            <person name="Stolte C."/>
            <person name="Sykes S."/>
            <person name="Walk T."/>
            <person name="White J."/>
            <person name="Yandava C."/>
            <person name="Burger G."/>
            <person name="Gray M.W."/>
            <person name="Holland P.W.H."/>
            <person name="King N."/>
            <person name="Lang F.B.F."/>
            <person name="Roger A.J."/>
            <person name="Ruiz-Trillo I."/>
            <person name="Lander E."/>
            <person name="Nusbaum C."/>
        </authorList>
    </citation>
    <scope>NUCLEOTIDE SEQUENCE [LARGE SCALE GENOMIC DNA]</scope>
    <source>
        <strain evidence="6">ATCC 38327</strain>
    </source>
</reference>
<evidence type="ECO:0000313" key="5">
    <source>
        <dbReference type="EMBL" id="KNE58108.1"/>
    </source>
</evidence>
<feature type="region of interest" description="Disordered" evidence="4">
    <location>
        <begin position="372"/>
        <end position="416"/>
    </location>
</feature>
<name>A0A0L0S696_ALLM3</name>
<feature type="region of interest" description="Disordered" evidence="4">
    <location>
        <begin position="1"/>
        <end position="41"/>
    </location>
</feature>
<dbReference type="GO" id="GO:0071035">
    <property type="term" value="P:nuclear polyadenylation-dependent rRNA catabolic process"/>
    <property type="evidence" value="ECO:0007669"/>
    <property type="project" value="TreeGrafter"/>
</dbReference>
<comment type="subcellular location">
    <subcellularLocation>
        <location evidence="1">Nucleus</location>
    </subcellularLocation>
</comment>
<accession>A0A0L0S696</accession>
<dbReference type="GO" id="GO:0071039">
    <property type="term" value="P:nuclear polyadenylation-dependent CUT catabolic process"/>
    <property type="evidence" value="ECO:0007669"/>
    <property type="project" value="TreeGrafter"/>
</dbReference>
<feature type="compositionally biased region" description="Low complexity" evidence="4">
    <location>
        <begin position="873"/>
        <end position="893"/>
    </location>
</feature>
<dbReference type="AlphaFoldDB" id="A0A0L0S696"/>
<reference evidence="5 6" key="1">
    <citation type="submission" date="2009-11" db="EMBL/GenBank/DDBJ databases">
        <title>Annotation of Allomyces macrogynus ATCC 38327.</title>
        <authorList>
            <consortium name="The Broad Institute Genome Sequencing Platform"/>
            <person name="Russ C."/>
            <person name="Cuomo C."/>
            <person name="Burger G."/>
            <person name="Gray M.W."/>
            <person name="Holland P.W.H."/>
            <person name="King N."/>
            <person name="Lang F.B.F."/>
            <person name="Roger A.J."/>
            <person name="Ruiz-Trillo I."/>
            <person name="Young S.K."/>
            <person name="Zeng Q."/>
            <person name="Gargeya S."/>
            <person name="Fitzgerald M."/>
            <person name="Haas B."/>
            <person name="Abouelleil A."/>
            <person name="Alvarado L."/>
            <person name="Arachchi H.M."/>
            <person name="Berlin A."/>
            <person name="Chapman S.B."/>
            <person name="Gearin G."/>
            <person name="Goldberg J."/>
            <person name="Griggs A."/>
            <person name="Gujja S."/>
            <person name="Hansen M."/>
            <person name="Heiman D."/>
            <person name="Howarth C."/>
            <person name="Larimer J."/>
            <person name="Lui A."/>
            <person name="MacDonald P.J.P."/>
            <person name="McCowen C."/>
            <person name="Montmayeur A."/>
            <person name="Murphy C."/>
            <person name="Neiman D."/>
            <person name="Pearson M."/>
            <person name="Priest M."/>
            <person name="Roberts A."/>
            <person name="Saif S."/>
            <person name="Shea T."/>
            <person name="Sisk P."/>
            <person name="Stolte C."/>
            <person name="Sykes S."/>
            <person name="Wortman J."/>
            <person name="Nusbaum C."/>
            <person name="Birren B."/>
        </authorList>
    </citation>
    <scope>NUCLEOTIDE SEQUENCE [LARGE SCALE GENOMIC DNA]</scope>
    <source>
        <strain evidence="5 6">ATCC 38327</strain>
    </source>
</reference>
<dbReference type="GO" id="GO:0071036">
    <property type="term" value="P:nuclear polyadenylation-dependent snoRNA catabolic process"/>
    <property type="evidence" value="ECO:0007669"/>
    <property type="project" value="TreeGrafter"/>
</dbReference>
<sequence>MLGARTSSSSSSTTTASASTAAAPTATSPTDRTTPAPWGPLDAAATAADLDLADLVDRFSPLALDPRHAAVAATAAEPTTPRLPSGSADSMQHVIRAWHDLPNLNLKASELAASGLAHGPAGLGLVGVNANANVTRPVRGGSGGDLDGDDSRVANAAFAASQQQQYHQQQQQQYQHQQFQQQTYQQQQQQQQAAQQHRYSIGQDFHSFHAHPQHQAHHLQQQQQPHLEHQVEPGAMLDPTLPTASNPHRRSLYMAEHAPGSVSSTSSTHTPSQPSTRPSSFHDFVSPGFYPSEYHLGHPDLVQDPVALAAGGGNGAQVVGTPSSSGSPAMYPSAQQQQQQQQQPFNHHRGSFHSADGKLATVTEMAAAPAHFYPPHQLPSSAAESNEASPLGTPSPGTVAAAGQSSSAPGRRRPSSMISLSAVAEATDRLLTAAPTQRTPSTELPEPPAVAAAPKRAVGAGAGSRTSLGLFPPPGMGDDLTRGSPPVPGPMGLESPRPGMNRSRSTPFLGRATLAPSAAPFYPSAVQDQQASEYQPSPRPQHQSLASSAALGAFQGGHPLSNAAYRPTAALPSSQSEVVASLRAPGSRLSLNLPAPGSPQPHLLHHVPSAEDLSARFDPDLVGGGAPTTPRNMKRRSMPPMYHHHQAAQSATDSNDMLAYGSPAPTPRQLHRLSAQFDVGPPPGVTRAHDAHEAAISKRHSFAGFGAPGSSPLDTTGLEAGAYFAAPSSSAGIPQRTSSLEAAQYADMPGSPFPAHFSVHGHDAYSGHGGWPQQTPTLAHHGLQSPAPAFAAMSPMVSSAALGPMDVQDQQQHHQQQHMYHRRSFTGGNTPVMTNAGLVGARSARNAAPHHRNSLSAGNGQRDAAHGARRAAHGLGARVPRTPTRTPAPYAGPHARDARAAADSSRGPPPVPATASVPCRGHGRRSGAACSALGRAVVAGNEFLDRVADSLARGQVPVAVPGVLVDLGWRSCGFPFWVRTAQFDRIKRECGGCWVRERGEWRCHGHGARWTARGRTAPGRAARESAVGAPVPDIDCVCACRAGGPG</sequence>
<dbReference type="PANTHER" id="PTHR46543:SF2">
    <property type="entry name" value="AGAP013096-PA"/>
    <property type="match status" value="1"/>
</dbReference>
<evidence type="ECO:0000256" key="1">
    <source>
        <dbReference type="ARBA" id="ARBA00004123"/>
    </source>
</evidence>
<evidence type="ECO:0000256" key="3">
    <source>
        <dbReference type="ARBA" id="ARBA00023242"/>
    </source>
</evidence>
<dbReference type="PANTHER" id="PTHR46543">
    <property type="entry name" value="ZINC FINGER CCHC DOMAIN-CONTAINING PROTEIN 7"/>
    <property type="match status" value="1"/>
</dbReference>
<feature type="compositionally biased region" description="Low complexity" evidence="4">
    <location>
        <begin position="400"/>
        <end position="409"/>
    </location>
</feature>